<proteinExistence type="predicted"/>
<evidence type="ECO:0000313" key="2">
    <source>
        <dbReference type="Proteomes" id="UP000238042"/>
    </source>
</evidence>
<dbReference type="AlphaFoldDB" id="A0A2S8ACB6"/>
<dbReference type="OrthoDB" id="1439543at2"/>
<evidence type="ECO:0000313" key="1">
    <source>
        <dbReference type="EMBL" id="PQL92361.1"/>
    </source>
</evidence>
<keyword evidence="2" id="KW-1185">Reference proteome</keyword>
<gene>
    <name evidence="1" type="ORF">C4S77_06730</name>
</gene>
<evidence type="ECO:0008006" key="3">
    <source>
        <dbReference type="Google" id="ProtNLM"/>
    </source>
</evidence>
<name>A0A2S8ACB6_9FLAO</name>
<dbReference type="Proteomes" id="UP000238042">
    <property type="component" value="Unassembled WGS sequence"/>
</dbReference>
<dbReference type="EMBL" id="PSZM01000038">
    <property type="protein sequence ID" value="PQL92361.1"/>
    <property type="molecule type" value="Genomic_DNA"/>
</dbReference>
<accession>A0A2S8ACB6</accession>
<dbReference type="PROSITE" id="PS51257">
    <property type="entry name" value="PROKAR_LIPOPROTEIN"/>
    <property type="match status" value="1"/>
</dbReference>
<reference evidence="1 2" key="1">
    <citation type="submission" date="2018-02" db="EMBL/GenBank/DDBJ databases">
        <title>Genome sequences of Apibacter spp., gut symbionts of Asian honey bees.</title>
        <authorList>
            <person name="Kwong W.K."/>
            <person name="Steele M.I."/>
            <person name="Moran N.A."/>
        </authorList>
    </citation>
    <scope>NUCLEOTIDE SEQUENCE [LARGE SCALE GENOMIC DNA]</scope>
    <source>
        <strain evidence="2">wkB301</strain>
    </source>
</reference>
<organism evidence="1 2">
    <name type="scientific">Apibacter adventoris</name>
    <dbReference type="NCBI Taxonomy" id="1679466"/>
    <lineage>
        <taxon>Bacteria</taxon>
        <taxon>Pseudomonadati</taxon>
        <taxon>Bacteroidota</taxon>
        <taxon>Flavobacteriia</taxon>
        <taxon>Flavobacteriales</taxon>
        <taxon>Weeksellaceae</taxon>
        <taxon>Apibacter</taxon>
    </lineage>
</organism>
<dbReference type="RefSeq" id="WP_105246914.1">
    <property type="nucleotide sequence ID" value="NZ_PSZM01000038.1"/>
</dbReference>
<comment type="caution">
    <text evidence="1">The sequence shown here is derived from an EMBL/GenBank/DDBJ whole genome shotgun (WGS) entry which is preliminary data.</text>
</comment>
<protein>
    <recommendedName>
        <fullName evidence="3">Lipoprotein</fullName>
    </recommendedName>
</protein>
<sequence length="241" mass="27989">MKIFYWVFLFLTLISCNKSLDLSTIELGETAEKFDLNQYKILQKREYKGYYIVDTINGKADISMRDNGILTTEYFLDTDESTIKKNFAHKLNYAGIPIDSSWGTKIIVYKNKIASLNIIAKEKYALDFADKLLRKLGKPTEIVSANQNIDKHKDSIVFNLFHKVFPAKTYWINKETQELSFPNIIIWNKGNKLHVLTLTLDYNGTIRNMYFPITQEAYHDHVVFGYHIPPVNGSPLAKYLR</sequence>